<sequence length="240" mass="28573">MKLDLSNLLEEIHSWKILLKSKDGEIEKLKYQLLNAFKQNKTLKDTNTTLLNEITQLNNVVSNLHNSISRLQNIEGERKDLLIERENLKNRLDEQEKTQLKEIEKLKKELETINSAYKEDIKKELFQSECKAQLTLENYLNKIRDTENQVVLLQEEVTKLKSEKVQEVLKVQIEYEEKINKLKSQLSKSRGIHQFQGGFKKDDIFRQKYIQIEKESKEEILRLKKEIQELHSENAIFEKY</sequence>
<dbReference type="OrthoDB" id="6426159at2759"/>
<accession>A0A8X6I2K0</accession>
<keyword evidence="1" id="KW-0175">Coiled coil</keyword>
<dbReference type="PANTHER" id="PTHR35253">
    <property type="entry name" value="COILED-COIL DOMAIN-CONTAINING PROTEIN 152"/>
    <property type="match status" value="1"/>
</dbReference>
<feature type="coiled-coil region" evidence="1">
    <location>
        <begin position="71"/>
        <end position="185"/>
    </location>
</feature>
<proteinExistence type="predicted"/>
<dbReference type="PANTHER" id="PTHR35253:SF1">
    <property type="entry name" value="COILED-COIL DOMAIN-CONTAINING PROTEIN 152"/>
    <property type="match status" value="1"/>
</dbReference>
<organism evidence="2 3">
    <name type="scientific">Trichonephila clavata</name>
    <name type="common">Joro spider</name>
    <name type="synonym">Nephila clavata</name>
    <dbReference type="NCBI Taxonomy" id="2740835"/>
    <lineage>
        <taxon>Eukaryota</taxon>
        <taxon>Metazoa</taxon>
        <taxon>Ecdysozoa</taxon>
        <taxon>Arthropoda</taxon>
        <taxon>Chelicerata</taxon>
        <taxon>Arachnida</taxon>
        <taxon>Araneae</taxon>
        <taxon>Araneomorphae</taxon>
        <taxon>Entelegynae</taxon>
        <taxon>Araneoidea</taxon>
        <taxon>Nephilidae</taxon>
        <taxon>Trichonephila</taxon>
    </lineage>
</organism>
<evidence type="ECO:0000313" key="3">
    <source>
        <dbReference type="Proteomes" id="UP000887116"/>
    </source>
</evidence>
<protein>
    <submittedName>
        <fullName evidence="2">Uncharacterized protein</fullName>
    </submittedName>
</protein>
<keyword evidence="3" id="KW-1185">Reference proteome</keyword>
<reference evidence="2" key="1">
    <citation type="submission" date="2020-07" db="EMBL/GenBank/DDBJ databases">
        <title>Multicomponent nature underlies the extraordinary mechanical properties of spider dragline silk.</title>
        <authorList>
            <person name="Kono N."/>
            <person name="Nakamura H."/>
            <person name="Mori M."/>
            <person name="Yoshida Y."/>
            <person name="Ohtoshi R."/>
            <person name="Malay A.D."/>
            <person name="Moran D.A.P."/>
            <person name="Tomita M."/>
            <person name="Numata K."/>
            <person name="Arakawa K."/>
        </authorList>
    </citation>
    <scope>NUCLEOTIDE SEQUENCE</scope>
</reference>
<name>A0A8X6I2K0_TRICU</name>
<evidence type="ECO:0000313" key="2">
    <source>
        <dbReference type="EMBL" id="GFR33065.1"/>
    </source>
</evidence>
<gene>
    <name evidence="2" type="primary">AVEN_135481_1</name>
    <name evidence="2" type="ORF">TNCT_474531</name>
</gene>
<dbReference type="EMBL" id="BMAO01009760">
    <property type="protein sequence ID" value="GFR33065.1"/>
    <property type="molecule type" value="Genomic_DNA"/>
</dbReference>
<dbReference type="InterPro" id="IPR038827">
    <property type="entry name" value="CCDC152"/>
</dbReference>
<dbReference type="AlphaFoldDB" id="A0A8X6I2K0"/>
<dbReference type="Proteomes" id="UP000887116">
    <property type="component" value="Unassembled WGS sequence"/>
</dbReference>
<evidence type="ECO:0000256" key="1">
    <source>
        <dbReference type="SAM" id="Coils"/>
    </source>
</evidence>
<comment type="caution">
    <text evidence="2">The sequence shown here is derived from an EMBL/GenBank/DDBJ whole genome shotgun (WGS) entry which is preliminary data.</text>
</comment>